<dbReference type="PANTHER" id="PTHR33254">
    <property type="entry name" value="4-HYDROXY-4-METHYL-2-OXOGLUTARATE ALDOLASE 3-RELATED"/>
    <property type="match status" value="1"/>
</dbReference>
<dbReference type="PANTHER" id="PTHR33254:SF4">
    <property type="entry name" value="4-HYDROXY-4-METHYL-2-OXOGLUTARATE ALDOLASE 3-RELATED"/>
    <property type="match status" value="1"/>
</dbReference>
<dbReference type="CDD" id="cd16841">
    <property type="entry name" value="RraA_family"/>
    <property type="match status" value="1"/>
</dbReference>
<evidence type="ECO:0000313" key="7">
    <source>
        <dbReference type="Proteomes" id="UP000192708"/>
    </source>
</evidence>
<comment type="cofactor">
    <cofactor evidence="1">
        <name>a divalent metal cation</name>
        <dbReference type="ChEBI" id="CHEBI:60240"/>
    </cofactor>
</comment>
<reference evidence="6 7" key="1">
    <citation type="submission" date="2017-04" db="EMBL/GenBank/DDBJ databases">
        <authorList>
            <person name="Afonso C.L."/>
            <person name="Miller P.J."/>
            <person name="Scott M.A."/>
            <person name="Spackman E."/>
            <person name="Goraichik I."/>
            <person name="Dimitrov K.M."/>
            <person name="Suarez D.L."/>
            <person name="Swayne D.E."/>
        </authorList>
    </citation>
    <scope>NUCLEOTIDE SEQUENCE [LARGE SCALE GENOMIC DNA]</scope>
    <source>
        <strain evidence="6 7">VK13</strain>
    </source>
</reference>
<gene>
    <name evidence="6" type="ORF">SAMN06296008_107113</name>
</gene>
<dbReference type="Pfam" id="PF03737">
    <property type="entry name" value="RraA-like"/>
    <property type="match status" value="1"/>
</dbReference>
<evidence type="ECO:0000256" key="4">
    <source>
        <dbReference type="ARBA" id="ARBA00030169"/>
    </source>
</evidence>
<evidence type="ECO:0000256" key="2">
    <source>
        <dbReference type="ARBA" id="ARBA00016549"/>
    </source>
</evidence>
<dbReference type="STRING" id="1938817.SAMN06296008_107113"/>
<dbReference type="InterPro" id="IPR005493">
    <property type="entry name" value="RraA/RraA-like"/>
</dbReference>
<keyword evidence="7" id="KW-1185">Reference proteome</keyword>
<feature type="binding site" evidence="5">
    <location>
        <position position="147"/>
    </location>
    <ligand>
        <name>Mg(2+)</name>
        <dbReference type="ChEBI" id="CHEBI:18420"/>
    </ligand>
</feature>
<proteinExistence type="predicted"/>
<accession>A0A1W2A4E4</accession>
<protein>
    <recommendedName>
        <fullName evidence="2">Putative 4-hydroxy-4-methyl-2-oxoglutarate aldolase</fullName>
    </recommendedName>
    <alternativeName>
        <fullName evidence="3">Regulator of ribonuclease activity homolog</fullName>
    </alternativeName>
    <alternativeName>
        <fullName evidence="4">RraA-like protein</fullName>
    </alternativeName>
</protein>
<dbReference type="RefSeq" id="WP_084283625.1">
    <property type="nucleotide sequence ID" value="NZ_FWXJ01000007.1"/>
</dbReference>
<feature type="binding site" evidence="5">
    <location>
        <position position="146"/>
    </location>
    <ligand>
        <name>substrate</name>
    </ligand>
</feature>
<dbReference type="EMBL" id="FWXJ01000007">
    <property type="protein sequence ID" value="SMC55516.1"/>
    <property type="molecule type" value="Genomic_DNA"/>
</dbReference>
<organism evidence="6 7">
    <name type="scientific">Polynucleobacter kasalickyi</name>
    <dbReference type="NCBI Taxonomy" id="1938817"/>
    <lineage>
        <taxon>Bacteria</taxon>
        <taxon>Pseudomonadati</taxon>
        <taxon>Pseudomonadota</taxon>
        <taxon>Betaproteobacteria</taxon>
        <taxon>Burkholderiales</taxon>
        <taxon>Burkholderiaceae</taxon>
        <taxon>Polynucleobacter</taxon>
    </lineage>
</organism>
<dbReference type="AlphaFoldDB" id="A0A1W2A4E4"/>
<keyword evidence="5" id="KW-0479">Metal-binding</keyword>
<comment type="cofactor">
    <cofactor evidence="5">
        <name>Mg(2+)</name>
        <dbReference type="ChEBI" id="CHEBI:18420"/>
    </cofactor>
</comment>
<sequence length="244" mass="26175">MSGNHPRLTGKIDPNKINRIETPRISESILQAFRDLGHCTCAVSDALDELGIPGAIPGSMLKCIIPGSHLVGLALTLRNVARQGDLNEIVRSKNNLMAEAECHNLAQTGDVLVIQGVQSASNMGGVGGRMGKRQGELGAIVDGVVRDVADFKESEYPIWSKGVTPITGKWRGQSEEINGPVTICDVLVNPGDLVVADESGVCFVPRQFVDAVLLLAQKKVRLEEDLSQKINQGWSIPDIVNPLP</sequence>
<evidence type="ECO:0000256" key="5">
    <source>
        <dbReference type="PIRSR" id="PIRSR605493-1"/>
    </source>
</evidence>
<evidence type="ECO:0000256" key="1">
    <source>
        <dbReference type="ARBA" id="ARBA00001968"/>
    </source>
</evidence>
<keyword evidence="5" id="KW-0460">Magnesium</keyword>
<dbReference type="SUPFAM" id="SSF89562">
    <property type="entry name" value="RraA-like"/>
    <property type="match status" value="1"/>
</dbReference>
<evidence type="ECO:0000313" key="6">
    <source>
        <dbReference type="EMBL" id="SMC55516.1"/>
    </source>
</evidence>
<evidence type="ECO:0000256" key="3">
    <source>
        <dbReference type="ARBA" id="ARBA00029596"/>
    </source>
</evidence>
<dbReference type="Gene3D" id="3.50.30.40">
    <property type="entry name" value="Ribonuclease E inhibitor RraA/RraA-like"/>
    <property type="match status" value="1"/>
</dbReference>
<dbReference type="GO" id="GO:0046872">
    <property type="term" value="F:metal ion binding"/>
    <property type="evidence" value="ECO:0007669"/>
    <property type="project" value="UniProtKB-KW"/>
</dbReference>
<name>A0A1W2A4E4_9BURK</name>
<dbReference type="Proteomes" id="UP000192708">
    <property type="component" value="Unassembled WGS sequence"/>
</dbReference>
<dbReference type="OrthoDB" id="9805307at2"/>
<dbReference type="InterPro" id="IPR036704">
    <property type="entry name" value="RraA/RraA-like_sf"/>
</dbReference>